<dbReference type="InterPro" id="IPR002347">
    <property type="entry name" value="SDR_fam"/>
</dbReference>
<keyword evidence="2" id="KW-0521">NADP</keyword>
<dbReference type="CDD" id="cd05233">
    <property type="entry name" value="SDR_c"/>
    <property type="match status" value="1"/>
</dbReference>
<evidence type="ECO:0000313" key="4">
    <source>
        <dbReference type="EMBL" id="KAG4422620.1"/>
    </source>
</evidence>
<dbReference type="SUPFAM" id="SSF51735">
    <property type="entry name" value="NAD(P)-binding Rossmann-fold domains"/>
    <property type="match status" value="1"/>
</dbReference>
<evidence type="ECO:0000256" key="2">
    <source>
        <dbReference type="ARBA" id="ARBA00022857"/>
    </source>
</evidence>
<dbReference type="PANTHER" id="PTHR43618">
    <property type="entry name" value="7-ALPHA-HYDROXYSTEROID DEHYDROGENASE"/>
    <property type="match status" value="1"/>
</dbReference>
<dbReference type="OrthoDB" id="37659at2759"/>
<dbReference type="PRINTS" id="PR00081">
    <property type="entry name" value="GDHRDH"/>
</dbReference>
<dbReference type="EMBL" id="JAFJYH010000046">
    <property type="protein sequence ID" value="KAG4422620.1"/>
    <property type="molecule type" value="Genomic_DNA"/>
</dbReference>
<evidence type="ECO:0008006" key="6">
    <source>
        <dbReference type="Google" id="ProtNLM"/>
    </source>
</evidence>
<reference evidence="4" key="1">
    <citation type="submission" date="2021-02" db="EMBL/GenBank/DDBJ databases">
        <title>Genome sequence Cadophora malorum strain M34.</title>
        <authorList>
            <person name="Stefanovic E."/>
            <person name="Vu D."/>
            <person name="Scully C."/>
            <person name="Dijksterhuis J."/>
            <person name="Roader J."/>
            <person name="Houbraken J."/>
        </authorList>
    </citation>
    <scope>NUCLEOTIDE SEQUENCE</scope>
    <source>
        <strain evidence="4">M34</strain>
    </source>
</reference>
<comment type="caution">
    <text evidence="4">The sequence shown here is derived from an EMBL/GenBank/DDBJ whole genome shotgun (WGS) entry which is preliminary data.</text>
</comment>
<gene>
    <name evidence="4" type="ORF">IFR04_004241</name>
</gene>
<comment type="similarity">
    <text evidence="1">Belongs to the short-chain dehydrogenases/reductases (SDR) family.</text>
</comment>
<evidence type="ECO:0000313" key="5">
    <source>
        <dbReference type="Proteomes" id="UP000664132"/>
    </source>
</evidence>
<name>A0A8H7WD43_9HELO</name>
<dbReference type="PANTHER" id="PTHR43618:SF13">
    <property type="entry name" value="CHAIN DEHYDROGENASE, PUTATIVE (AFU_ORTHOLOGUE AFUA_1G17650)-RELATED"/>
    <property type="match status" value="1"/>
</dbReference>
<proteinExistence type="inferred from homology"/>
<organism evidence="4 5">
    <name type="scientific">Cadophora malorum</name>
    <dbReference type="NCBI Taxonomy" id="108018"/>
    <lineage>
        <taxon>Eukaryota</taxon>
        <taxon>Fungi</taxon>
        <taxon>Dikarya</taxon>
        <taxon>Ascomycota</taxon>
        <taxon>Pezizomycotina</taxon>
        <taxon>Leotiomycetes</taxon>
        <taxon>Helotiales</taxon>
        <taxon>Ploettnerulaceae</taxon>
        <taxon>Cadophora</taxon>
    </lineage>
</organism>
<sequence length="255" mass="27226">MSATPVVLVTAGSAGVGAATANVFATAGYRVVINYSSNEQRASDLLTELEKLSSLGPSKIVEKNFLSIKADLTQKSDIARLVDEVISGMGRLDVVFSNGGWTVVTDFNDLEDNLDEDIWDRCWNMNVKSHLWLFHAAKKHLGAAEGCFITTASLAGVKPSGSSIAYSVTKAAQLHLVKTLATISGPHIRVNSVSPGLLLTEWGLKFPQAKLDASKAKTKLNRFATVEDVAEQVLCFAKSKSVTGSNAIIDAGWSL</sequence>
<dbReference type="Pfam" id="PF13561">
    <property type="entry name" value="adh_short_C2"/>
    <property type="match status" value="1"/>
</dbReference>
<keyword evidence="5" id="KW-1185">Reference proteome</keyword>
<dbReference type="AlphaFoldDB" id="A0A8H7WD43"/>
<evidence type="ECO:0000256" key="1">
    <source>
        <dbReference type="ARBA" id="ARBA00006484"/>
    </source>
</evidence>
<dbReference type="InterPro" id="IPR052178">
    <property type="entry name" value="Sec_Metab_Biosynth_SDR"/>
</dbReference>
<keyword evidence="3" id="KW-0560">Oxidoreductase</keyword>
<protein>
    <recommendedName>
        <fullName evidence="6">Granaticin polyketide synthase ketoacyl reductase 2</fullName>
    </recommendedName>
</protein>
<dbReference type="Gene3D" id="3.40.50.720">
    <property type="entry name" value="NAD(P)-binding Rossmann-like Domain"/>
    <property type="match status" value="1"/>
</dbReference>
<dbReference type="GO" id="GO:0016491">
    <property type="term" value="F:oxidoreductase activity"/>
    <property type="evidence" value="ECO:0007669"/>
    <property type="project" value="UniProtKB-KW"/>
</dbReference>
<evidence type="ECO:0000256" key="3">
    <source>
        <dbReference type="ARBA" id="ARBA00023002"/>
    </source>
</evidence>
<accession>A0A8H7WD43</accession>
<dbReference type="InterPro" id="IPR036291">
    <property type="entry name" value="NAD(P)-bd_dom_sf"/>
</dbReference>
<dbReference type="Proteomes" id="UP000664132">
    <property type="component" value="Unassembled WGS sequence"/>
</dbReference>